<evidence type="ECO:0000256" key="4">
    <source>
        <dbReference type="ARBA" id="ARBA00022917"/>
    </source>
</evidence>
<keyword evidence="5" id="KW-0030">Aminoacyl-tRNA synthetase</keyword>
<proteinExistence type="predicted"/>
<dbReference type="SUPFAM" id="SSF47323">
    <property type="entry name" value="Anticodon-binding domain of a subclass of class I aminoacyl-tRNA synthetases"/>
    <property type="match status" value="1"/>
</dbReference>
<evidence type="ECO:0000256" key="3">
    <source>
        <dbReference type="ARBA" id="ARBA00022840"/>
    </source>
</evidence>
<keyword evidence="2" id="KW-0547">Nucleotide-binding</keyword>
<feature type="non-terminal residue" evidence="9">
    <location>
        <position position="1"/>
    </location>
</feature>
<dbReference type="CDD" id="cd07957">
    <property type="entry name" value="Anticodon_Ia_Met"/>
    <property type="match status" value="1"/>
</dbReference>
<keyword evidence="3" id="KW-0067">ATP-binding</keyword>
<evidence type="ECO:0000256" key="1">
    <source>
        <dbReference type="ARBA" id="ARBA00022598"/>
    </source>
</evidence>
<gene>
    <name evidence="9" type="ORF">S01H4_37774</name>
</gene>
<dbReference type="PANTHER" id="PTHR45765:SF1">
    <property type="entry name" value="METHIONINE--TRNA LIGASE, CYTOPLASMIC"/>
    <property type="match status" value="1"/>
</dbReference>
<evidence type="ECO:0000313" key="9">
    <source>
        <dbReference type="EMBL" id="GAH02730.1"/>
    </source>
</evidence>
<dbReference type="InterPro" id="IPR041872">
    <property type="entry name" value="Anticodon_Met"/>
</dbReference>
<dbReference type="GO" id="GO:0005829">
    <property type="term" value="C:cytosol"/>
    <property type="evidence" value="ECO:0007669"/>
    <property type="project" value="TreeGrafter"/>
</dbReference>
<dbReference type="GO" id="GO:0017101">
    <property type="term" value="C:aminoacyl-tRNA synthetase multienzyme complex"/>
    <property type="evidence" value="ECO:0007669"/>
    <property type="project" value="TreeGrafter"/>
</dbReference>
<dbReference type="GO" id="GO:0005524">
    <property type="term" value="F:ATP binding"/>
    <property type="evidence" value="ECO:0007669"/>
    <property type="project" value="UniProtKB-KW"/>
</dbReference>
<evidence type="ECO:0000256" key="2">
    <source>
        <dbReference type="ARBA" id="ARBA00022741"/>
    </source>
</evidence>
<reference evidence="9" key="1">
    <citation type="journal article" date="2014" name="Front. Microbiol.">
        <title>High frequency of phylogenetically diverse reductive dehalogenase-homologous genes in deep subseafloor sedimentary metagenomes.</title>
        <authorList>
            <person name="Kawai M."/>
            <person name="Futagami T."/>
            <person name="Toyoda A."/>
            <person name="Takaki Y."/>
            <person name="Nishi S."/>
            <person name="Hori S."/>
            <person name="Arai W."/>
            <person name="Tsubouchi T."/>
            <person name="Morono Y."/>
            <person name="Uchiyama I."/>
            <person name="Ito T."/>
            <person name="Fujiyama A."/>
            <person name="Inagaki F."/>
            <person name="Takami H."/>
        </authorList>
    </citation>
    <scope>NUCLEOTIDE SEQUENCE</scope>
    <source>
        <strain evidence="9">Expedition CK06-06</strain>
    </source>
</reference>
<dbReference type="AlphaFoldDB" id="X1D393"/>
<evidence type="ECO:0000256" key="5">
    <source>
        <dbReference type="ARBA" id="ARBA00023146"/>
    </source>
</evidence>
<keyword evidence="1" id="KW-0436">Ligase</keyword>
<dbReference type="InterPro" id="IPR009080">
    <property type="entry name" value="tRNAsynth_Ia_anticodon-bd"/>
</dbReference>
<dbReference type="GO" id="GO:0006431">
    <property type="term" value="P:methionyl-tRNA aminoacylation"/>
    <property type="evidence" value="ECO:0007669"/>
    <property type="project" value="TreeGrafter"/>
</dbReference>
<evidence type="ECO:0000259" key="7">
    <source>
        <dbReference type="Pfam" id="PF09334"/>
    </source>
</evidence>
<dbReference type="GO" id="GO:0004825">
    <property type="term" value="F:methionine-tRNA ligase activity"/>
    <property type="evidence" value="ECO:0007669"/>
    <property type="project" value="InterPro"/>
</dbReference>
<dbReference type="EMBL" id="BART01020314">
    <property type="protein sequence ID" value="GAH02730.1"/>
    <property type="molecule type" value="Genomic_DNA"/>
</dbReference>
<evidence type="ECO:0000259" key="8">
    <source>
        <dbReference type="Pfam" id="PF19303"/>
    </source>
</evidence>
<dbReference type="InterPro" id="IPR023458">
    <property type="entry name" value="Met-tRNA_ligase_1"/>
</dbReference>
<feature type="non-terminal residue" evidence="9">
    <location>
        <position position="293"/>
    </location>
</feature>
<dbReference type="InterPro" id="IPR014729">
    <property type="entry name" value="Rossmann-like_a/b/a_fold"/>
</dbReference>
<dbReference type="Pfam" id="PF09334">
    <property type="entry name" value="tRNA-synt_1g"/>
    <property type="match status" value="1"/>
</dbReference>
<comment type="caution">
    <text evidence="9">The sequence shown here is derived from an EMBL/GenBank/DDBJ whole genome shotgun (WGS) entry which is preliminary data.</text>
</comment>
<dbReference type="PANTHER" id="PTHR45765">
    <property type="entry name" value="METHIONINE--TRNA LIGASE"/>
    <property type="match status" value="1"/>
</dbReference>
<accession>X1D393</accession>
<keyword evidence="6" id="KW-1133">Transmembrane helix</keyword>
<keyword evidence="4" id="KW-0648">Protein biosynthesis</keyword>
<keyword evidence="6" id="KW-0472">Membrane</keyword>
<dbReference type="SUPFAM" id="SSF52374">
    <property type="entry name" value="Nucleotidylyl transferase"/>
    <property type="match status" value="1"/>
</dbReference>
<dbReference type="Pfam" id="PF19303">
    <property type="entry name" value="Anticodon_3"/>
    <property type="match status" value="1"/>
</dbReference>
<organism evidence="9">
    <name type="scientific">marine sediment metagenome</name>
    <dbReference type="NCBI Taxonomy" id="412755"/>
    <lineage>
        <taxon>unclassified sequences</taxon>
        <taxon>metagenomes</taxon>
        <taxon>ecological metagenomes</taxon>
    </lineage>
</organism>
<feature type="domain" description="Methionyl-tRNA synthetase anticodon-binding" evidence="8">
    <location>
        <begin position="156"/>
        <end position="290"/>
    </location>
</feature>
<dbReference type="InterPro" id="IPR015413">
    <property type="entry name" value="Methionyl/Leucyl_tRNA_Synth"/>
</dbReference>
<protein>
    <recommendedName>
        <fullName evidence="10">Methionine--tRNA ligase</fullName>
    </recommendedName>
</protein>
<evidence type="ECO:0000256" key="6">
    <source>
        <dbReference type="SAM" id="Phobius"/>
    </source>
</evidence>
<feature type="transmembrane region" description="Helical" evidence="6">
    <location>
        <begin position="31"/>
        <end position="53"/>
    </location>
</feature>
<sequence>YISAVKEWAETIVKDSKKFEYFWNDPDTKTVFFIGKDNIIFHLIIFPGLLLAYNEGKSKNERFVLPFNVSSTEFLMFGTDKLSKSRGIGIKIDEALKVAPLDYWRFNLLYNRPETRDTSFLWSEFENNIKTLNDNIGNFIHRTLTFIDKQFEGKIPKKLENDEVDIQFIDHINSISEKIGESIKNFKLRKAIRDIVNFGKEGNVYLNKKAPWHLIKENKDAAGHVFNICIQAVYAFGILLSPFIPDTSEKIFSYLNVPNSIDTSWYSIDENAIKEGLKIKKPEPLFQKLEIDD</sequence>
<feature type="domain" description="Methionyl/Leucyl tRNA synthetase" evidence="7">
    <location>
        <begin position="1"/>
        <end position="144"/>
    </location>
</feature>
<evidence type="ECO:0008006" key="10">
    <source>
        <dbReference type="Google" id="ProtNLM"/>
    </source>
</evidence>
<name>X1D393_9ZZZZ</name>
<dbReference type="Gene3D" id="3.40.50.620">
    <property type="entry name" value="HUPs"/>
    <property type="match status" value="1"/>
</dbReference>
<dbReference type="Gene3D" id="1.10.730.10">
    <property type="entry name" value="Isoleucyl-tRNA Synthetase, Domain 1"/>
    <property type="match status" value="1"/>
</dbReference>
<keyword evidence="6" id="KW-0812">Transmembrane</keyword>